<accession>A0A4P8L6D0</accession>
<protein>
    <recommendedName>
        <fullName evidence="4">Cadherin repeat domain-containing protein</fullName>
    </recommendedName>
</protein>
<feature type="region of interest" description="Disordered" evidence="1">
    <location>
        <begin position="30"/>
        <end position="64"/>
    </location>
</feature>
<proteinExistence type="predicted"/>
<dbReference type="AlphaFoldDB" id="A0A4P8L6D0"/>
<reference evidence="2 3" key="2">
    <citation type="submission" date="2019-05" db="EMBL/GenBank/DDBJ databases">
        <authorList>
            <person name="Suflita J.M."/>
            <person name="Marks C.R."/>
        </authorList>
    </citation>
    <scope>NUCLEOTIDE SEQUENCE [LARGE SCALE GENOMIC DNA]</scope>
    <source>
        <strain evidence="2 3">ALDC</strain>
    </source>
</reference>
<feature type="compositionally biased region" description="Basic and acidic residues" evidence="1">
    <location>
        <begin position="39"/>
        <end position="51"/>
    </location>
</feature>
<evidence type="ECO:0000313" key="2">
    <source>
        <dbReference type="EMBL" id="QCQ22655.1"/>
    </source>
</evidence>
<dbReference type="Proteomes" id="UP000298602">
    <property type="component" value="Chromosome"/>
</dbReference>
<evidence type="ECO:0000313" key="3">
    <source>
        <dbReference type="Proteomes" id="UP000298602"/>
    </source>
</evidence>
<evidence type="ECO:0008006" key="4">
    <source>
        <dbReference type="Google" id="ProtNLM"/>
    </source>
</evidence>
<sequence>MAFRGWNIAVVVFAAVAGFLLFGCSADPREDAGVQSRGKHSDTPRSEEGVRTAESASVPARRAEGSGLQERVRIEAIAFEPSVPVTGDRLRATVELDNPDGADVRLIHRWKVNGETVSEAESDTLEHPLRFGDFVELEVVPVTAAGEGRRLSESISVANAPPFMKLTGQEVDGASTYTAGLEVEDPEGDAVVLELREGPEGMRLDPSMGRLIWPIPENVEGSFDVAVSGQDTHGGESLLRFQVKVSRMPNPAGRNP</sequence>
<dbReference type="RefSeq" id="WP_137424939.1">
    <property type="nucleotide sequence ID" value="NZ_CP040098.1"/>
</dbReference>
<dbReference type="EMBL" id="CP040098">
    <property type="protein sequence ID" value="QCQ22655.1"/>
    <property type="molecule type" value="Genomic_DNA"/>
</dbReference>
<name>A0A4P8L6D0_9BACT</name>
<dbReference type="OrthoDB" id="5522239at2"/>
<dbReference type="KEGG" id="dax:FDQ92_11035"/>
<gene>
    <name evidence="2" type="ORF">FDQ92_11035</name>
</gene>
<keyword evidence="3" id="KW-1185">Reference proteome</keyword>
<organism evidence="2 3">
    <name type="scientific">Desulfoglaeba alkanexedens ALDC</name>
    <dbReference type="NCBI Taxonomy" id="980445"/>
    <lineage>
        <taxon>Bacteria</taxon>
        <taxon>Pseudomonadati</taxon>
        <taxon>Thermodesulfobacteriota</taxon>
        <taxon>Syntrophobacteria</taxon>
        <taxon>Syntrophobacterales</taxon>
        <taxon>Syntrophobacteraceae</taxon>
        <taxon>Desulfoglaeba</taxon>
    </lineage>
</organism>
<dbReference type="PROSITE" id="PS51257">
    <property type="entry name" value="PROKAR_LIPOPROTEIN"/>
    <property type="match status" value="1"/>
</dbReference>
<dbReference type="InterPro" id="IPR013783">
    <property type="entry name" value="Ig-like_fold"/>
</dbReference>
<evidence type="ECO:0000256" key="1">
    <source>
        <dbReference type="SAM" id="MobiDB-lite"/>
    </source>
</evidence>
<reference evidence="2 3" key="1">
    <citation type="submission" date="2019-05" db="EMBL/GenBank/DDBJ databases">
        <title>The Complete Genome Sequence of the n-alkane-degrading Desulfoglaeba alkanexedens ALDC reveals multiple alkylsuccinate synthase gene clusters.</title>
        <authorList>
            <person name="Callaghan A.V."/>
            <person name="Davidova I.A."/>
            <person name="Duncan K.E."/>
            <person name="Morris B."/>
            <person name="McInerney M.J."/>
        </authorList>
    </citation>
    <scope>NUCLEOTIDE SEQUENCE [LARGE SCALE GENOMIC DNA]</scope>
    <source>
        <strain evidence="2 3">ALDC</strain>
    </source>
</reference>
<dbReference type="Gene3D" id="2.60.40.10">
    <property type="entry name" value="Immunoglobulins"/>
    <property type="match status" value="1"/>
</dbReference>